<keyword evidence="1" id="KW-0812">Transmembrane</keyword>
<dbReference type="Gene3D" id="1.25.40.10">
    <property type="entry name" value="Tetratricopeptide repeat domain"/>
    <property type="match status" value="1"/>
</dbReference>
<reference evidence="3 4" key="1">
    <citation type="submission" date="2018-03" db="EMBL/GenBank/DDBJ databases">
        <title>Genomic Encyclopedia of Archaeal and Bacterial Type Strains, Phase II (KMG-II): from individual species to whole genera.</title>
        <authorList>
            <person name="Goeker M."/>
        </authorList>
    </citation>
    <scope>NUCLEOTIDE SEQUENCE [LARGE SCALE GENOMIC DNA]</scope>
    <source>
        <strain evidence="3 4">DSM 24859</strain>
    </source>
</reference>
<accession>A0A2P8HAU8</accession>
<gene>
    <name evidence="3" type="ORF">CLV51_10833</name>
</gene>
<feature type="transmembrane region" description="Helical" evidence="1">
    <location>
        <begin position="372"/>
        <end position="393"/>
    </location>
</feature>
<dbReference type="GO" id="GO:0000155">
    <property type="term" value="F:phosphorelay sensor kinase activity"/>
    <property type="evidence" value="ECO:0007669"/>
    <property type="project" value="InterPro"/>
</dbReference>
<dbReference type="InterPro" id="IPR036097">
    <property type="entry name" value="HisK_dim/P_sf"/>
</dbReference>
<keyword evidence="3" id="KW-0418">Kinase</keyword>
<dbReference type="Gene3D" id="1.10.287.130">
    <property type="match status" value="1"/>
</dbReference>
<feature type="signal peptide" evidence="2">
    <location>
        <begin position="1"/>
        <end position="25"/>
    </location>
</feature>
<evidence type="ECO:0000313" key="3">
    <source>
        <dbReference type="EMBL" id="PSL43344.1"/>
    </source>
</evidence>
<sequence length="635" mass="72853">MQWSFKYMRIKYIGLLLLCSISLQAALAQTSKLRELQDSLRLAKDSSTYVRLLNDLSYYYYMSNLDSCFWYAVKAKEMATRLNNQRELSNAYNNLGIFYSKKRNATLAILYDYEALKIRYVLRDSAGICTFMNNLSMDYESDSNMVMKEYYEQQALQLGNRLPGYKGYSVLLMNYVVDYWRDTTKKDSVQWAMNRLCALTADKPYTHEWYHARIFEVMEIMRGGRGKEGEQQLNKLAEEAYKKGLLRIPADVYEHMLEDIIPMGYKADSIRYAEKLFSVAKESGDYILMMYAVEIIYPYYLSRGNKAKLASLGDAVRELAASEHTESVNLPTTDYIGYFLNEQQMQELQLSNQLQQQAIAESDLHKVGHRTLLKFLAALLLLLVIYAVIYYWFYYSSRRAARVLAMLNTGITEKNIRLQANDDFKNKLLSFVARDFRAPLNEIISTAESWQQQGSPDNDTILTSITSVETASRRTLRLFDGILYWIKSQFPGFIYTPGSFNTREMLAAAIQGIQSEATGKQLQIVLEIPDNLTMAADQEMLAFVHHTLLQHTVALITAGGTMMITALLFEGKIQVTIKGHPVVVTPALLYLLDLPQDDRLILITCKDFMIKMGGSMEVMEEGKDSFGFVYTLPKH</sequence>
<keyword evidence="1" id="KW-0472">Membrane</keyword>
<dbReference type="AlphaFoldDB" id="A0A2P8HAU8"/>
<evidence type="ECO:0000313" key="4">
    <source>
        <dbReference type="Proteomes" id="UP000240971"/>
    </source>
</evidence>
<comment type="caution">
    <text evidence="3">The sequence shown here is derived from an EMBL/GenBank/DDBJ whole genome shotgun (WGS) entry which is preliminary data.</text>
</comment>
<evidence type="ECO:0000256" key="2">
    <source>
        <dbReference type="SAM" id="SignalP"/>
    </source>
</evidence>
<evidence type="ECO:0000256" key="1">
    <source>
        <dbReference type="SAM" id="Phobius"/>
    </source>
</evidence>
<dbReference type="InterPro" id="IPR011990">
    <property type="entry name" value="TPR-like_helical_dom_sf"/>
</dbReference>
<dbReference type="EMBL" id="PYAW01000008">
    <property type="protein sequence ID" value="PSL43344.1"/>
    <property type="molecule type" value="Genomic_DNA"/>
</dbReference>
<keyword evidence="3" id="KW-0808">Transferase</keyword>
<organism evidence="3 4">
    <name type="scientific">Chitinophaga niastensis</name>
    <dbReference type="NCBI Taxonomy" id="536980"/>
    <lineage>
        <taxon>Bacteria</taxon>
        <taxon>Pseudomonadati</taxon>
        <taxon>Bacteroidota</taxon>
        <taxon>Chitinophagia</taxon>
        <taxon>Chitinophagales</taxon>
        <taxon>Chitinophagaceae</taxon>
        <taxon>Chitinophaga</taxon>
    </lineage>
</organism>
<dbReference type="Proteomes" id="UP000240971">
    <property type="component" value="Unassembled WGS sequence"/>
</dbReference>
<keyword evidence="4" id="KW-1185">Reference proteome</keyword>
<proteinExistence type="predicted"/>
<keyword evidence="2" id="KW-0732">Signal</keyword>
<name>A0A2P8HAU8_CHINA</name>
<feature type="chain" id="PRO_5015170825" evidence="2">
    <location>
        <begin position="26"/>
        <end position="635"/>
    </location>
</feature>
<dbReference type="SUPFAM" id="SSF47384">
    <property type="entry name" value="Homodimeric domain of signal transducing histidine kinase"/>
    <property type="match status" value="1"/>
</dbReference>
<protein>
    <submittedName>
        <fullName evidence="3">Signal transduction histidine kinase</fullName>
    </submittedName>
</protein>
<keyword evidence="1" id="KW-1133">Transmembrane helix</keyword>